<feature type="compositionally biased region" description="Basic and acidic residues" evidence="1">
    <location>
        <begin position="31"/>
        <end position="49"/>
    </location>
</feature>
<feature type="transmembrane region" description="Helical" evidence="2">
    <location>
        <begin position="110"/>
        <end position="132"/>
    </location>
</feature>
<evidence type="ECO:0000313" key="3">
    <source>
        <dbReference type="EMBL" id="ETO28602.1"/>
    </source>
</evidence>
<reference evidence="3 4" key="1">
    <citation type="journal article" date="2013" name="Curr. Biol.">
        <title>The Genome of the Foraminiferan Reticulomyxa filosa.</title>
        <authorList>
            <person name="Glockner G."/>
            <person name="Hulsmann N."/>
            <person name="Schleicher M."/>
            <person name="Noegel A.A."/>
            <person name="Eichinger L."/>
            <person name="Gallinger C."/>
            <person name="Pawlowski J."/>
            <person name="Sierra R."/>
            <person name="Euteneuer U."/>
            <person name="Pillet L."/>
            <person name="Moustafa A."/>
            <person name="Platzer M."/>
            <person name="Groth M."/>
            <person name="Szafranski K."/>
            <person name="Schliwa M."/>
        </authorList>
    </citation>
    <scope>NUCLEOTIDE SEQUENCE [LARGE SCALE GENOMIC DNA]</scope>
</reference>
<organism evidence="3 4">
    <name type="scientific">Reticulomyxa filosa</name>
    <dbReference type="NCBI Taxonomy" id="46433"/>
    <lineage>
        <taxon>Eukaryota</taxon>
        <taxon>Sar</taxon>
        <taxon>Rhizaria</taxon>
        <taxon>Retaria</taxon>
        <taxon>Foraminifera</taxon>
        <taxon>Monothalamids</taxon>
        <taxon>Reticulomyxidae</taxon>
        <taxon>Reticulomyxa</taxon>
    </lineage>
</organism>
<dbReference type="Proteomes" id="UP000023152">
    <property type="component" value="Unassembled WGS sequence"/>
</dbReference>
<dbReference type="EMBL" id="ASPP01006574">
    <property type="protein sequence ID" value="ETO28602.1"/>
    <property type="molecule type" value="Genomic_DNA"/>
</dbReference>
<evidence type="ECO:0000256" key="2">
    <source>
        <dbReference type="SAM" id="Phobius"/>
    </source>
</evidence>
<feature type="region of interest" description="Disordered" evidence="1">
    <location>
        <begin position="31"/>
        <end position="79"/>
    </location>
</feature>
<dbReference type="AlphaFoldDB" id="X6NTG9"/>
<keyword evidence="2" id="KW-0472">Membrane</keyword>
<keyword evidence="4" id="KW-1185">Reference proteome</keyword>
<gene>
    <name evidence="3" type="ORF">RFI_08525</name>
</gene>
<evidence type="ECO:0000313" key="4">
    <source>
        <dbReference type="Proteomes" id="UP000023152"/>
    </source>
</evidence>
<keyword evidence="2" id="KW-0812">Transmembrane</keyword>
<accession>X6NTG9</accession>
<keyword evidence="2" id="KW-1133">Transmembrane helix</keyword>
<evidence type="ECO:0000256" key="1">
    <source>
        <dbReference type="SAM" id="MobiDB-lite"/>
    </source>
</evidence>
<proteinExistence type="predicted"/>
<name>X6NTG9_RETFI</name>
<protein>
    <submittedName>
        <fullName evidence="3">Uncharacterized protein</fullName>
    </submittedName>
</protein>
<comment type="caution">
    <text evidence="3">The sequence shown here is derived from an EMBL/GenBank/DDBJ whole genome shotgun (WGS) entry which is preliminary data.</text>
</comment>
<sequence length="341" mass="38903">MCQTEKHVKSGLVWKDSVFFINKCFKKSEWSYEDKGQEKEPKLLKQKESHSKKKKSDPQIQVLDHDNSNPPSISEVVPSNADEKKGQRFAFVSSPQKMEPVQTRVEPRCFFYYLATAHFLILSRLPLFFSFVCSFGICKCEKLFGTNLHECSDEKTFDQKMRGFLDNCEFGNHLAKTLLSLSQELSASELQTRVYNDPSNATHEVDLCQQTQPNSSLSSQSKCQQEQVDSSKCYAELNAKTRYIDSTKSENNNKKERVKGQQRCLLHCTPATCLKSCSLNREEANFENPGLKCAENTNFNSVKRAKQCTDESCPLGAFEDDATIQLLLQDCRKLQAYIAKM</sequence>